<dbReference type="InterPro" id="IPR050661">
    <property type="entry name" value="BglG_antiterminators"/>
</dbReference>
<dbReference type="AlphaFoldDB" id="A0A5A5U3D4"/>
<dbReference type="PROSITE" id="PS51372">
    <property type="entry name" value="PRD_2"/>
    <property type="match status" value="2"/>
</dbReference>
<feature type="domain" description="PRD" evidence="2">
    <location>
        <begin position="170"/>
        <end position="282"/>
    </location>
</feature>
<dbReference type="GO" id="GO:0003723">
    <property type="term" value="F:RNA binding"/>
    <property type="evidence" value="ECO:0007669"/>
    <property type="project" value="InterPro"/>
</dbReference>
<dbReference type="SUPFAM" id="SSF63520">
    <property type="entry name" value="PTS-regulatory domain, PRD"/>
    <property type="match status" value="2"/>
</dbReference>
<evidence type="ECO:0000256" key="1">
    <source>
        <dbReference type="ARBA" id="ARBA00022737"/>
    </source>
</evidence>
<dbReference type="InterPro" id="IPR036634">
    <property type="entry name" value="PRD_sf"/>
</dbReference>
<dbReference type="InterPro" id="IPR036650">
    <property type="entry name" value="CAT_RNA-bd_dom_sf"/>
</dbReference>
<dbReference type="Proteomes" id="UP000323274">
    <property type="component" value="Unassembled WGS sequence"/>
</dbReference>
<evidence type="ECO:0000313" key="3">
    <source>
        <dbReference type="EMBL" id="GDZ84363.1"/>
    </source>
</evidence>
<dbReference type="Pfam" id="PF03123">
    <property type="entry name" value="CAT_RBD"/>
    <property type="match status" value="1"/>
</dbReference>
<dbReference type="PANTHER" id="PTHR30185">
    <property type="entry name" value="CRYPTIC BETA-GLUCOSIDE BGL OPERON ANTITERMINATOR"/>
    <property type="match status" value="1"/>
</dbReference>
<dbReference type="RefSeq" id="WP_149334712.1">
    <property type="nucleotide sequence ID" value="NZ_BJJW01000010.1"/>
</dbReference>
<dbReference type="Gene3D" id="1.10.1790.10">
    <property type="entry name" value="PRD domain"/>
    <property type="match status" value="2"/>
</dbReference>
<protein>
    <submittedName>
        <fullName evidence="3">Transcriptional antiterminator</fullName>
    </submittedName>
</protein>
<dbReference type="Gene3D" id="2.30.24.10">
    <property type="entry name" value="CAT RNA-binding domain"/>
    <property type="match status" value="1"/>
</dbReference>
<dbReference type="GO" id="GO:0006355">
    <property type="term" value="P:regulation of DNA-templated transcription"/>
    <property type="evidence" value="ECO:0007669"/>
    <property type="project" value="InterPro"/>
</dbReference>
<gene>
    <name evidence="3" type="primary">bglG4</name>
    <name evidence="3" type="ORF">LCIT_16050</name>
</gene>
<dbReference type="PANTHER" id="PTHR30185:SF15">
    <property type="entry name" value="CRYPTIC BETA-GLUCOSIDE BGL OPERON ANTITERMINATOR"/>
    <property type="match status" value="1"/>
</dbReference>
<dbReference type="EMBL" id="BJJW01000010">
    <property type="protein sequence ID" value="GDZ84363.1"/>
    <property type="molecule type" value="Genomic_DNA"/>
</dbReference>
<evidence type="ECO:0000259" key="2">
    <source>
        <dbReference type="PROSITE" id="PS51372"/>
    </source>
</evidence>
<organism evidence="3 4">
    <name type="scientific">Leuconostoc citreum</name>
    <dbReference type="NCBI Taxonomy" id="33964"/>
    <lineage>
        <taxon>Bacteria</taxon>
        <taxon>Bacillati</taxon>
        <taxon>Bacillota</taxon>
        <taxon>Bacilli</taxon>
        <taxon>Lactobacillales</taxon>
        <taxon>Lactobacillaceae</taxon>
        <taxon>Leuconostoc</taxon>
    </lineage>
</organism>
<evidence type="ECO:0000313" key="4">
    <source>
        <dbReference type="Proteomes" id="UP000323274"/>
    </source>
</evidence>
<name>A0A5A5U3D4_LEUCI</name>
<sequence length="282" mass="32735">MLVKKIFNNNVLLAEDGDQEIVVIGRGVGFQQKIGQVVAQQKIEKCYYPKDQRWTTLFNELTSAIAFEYIEIASHIIATAEARLDTDFDDYLLIGLADHIQFAVARQLKALPIKNELLWETKHFYPEEYMIGEEAVAYIAAQLNVTLADDEVGFIALKFIEKRAGPEISERATSLTKLIEGVLTIVRHELSPKIDYSALNYQRLVVHLRFLLDRLLSDEYENNADNPFDQVMMQHFEQRYTKAYHCAEDIIRYIEHETHRGAQTSERIYLTMHLQRLLEHMN</sequence>
<accession>A0A5A5U3D4</accession>
<feature type="domain" description="PRD" evidence="2">
    <location>
        <begin position="64"/>
        <end position="169"/>
    </location>
</feature>
<keyword evidence="1" id="KW-0677">Repeat</keyword>
<proteinExistence type="predicted"/>
<dbReference type="Pfam" id="PF00874">
    <property type="entry name" value="PRD"/>
    <property type="match status" value="2"/>
</dbReference>
<dbReference type="SMART" id="SM01061">
    <property type="entry name" value="CAT_RBD"/>
    <property type="match status" value="1"/>
</dbReference>
<dbReference type="InterPro" id="IPR004341">
    <property type="entry name" value="CAT_RNA-bd_dom"/>
</dbReference>
<dbReference type="InterPro" id="IPR011608">
    <property type="entry name" value="PRD"/>
</dbReference>
<dbReference type="SUPFAM" id="SSF50151">
    <property type="entry name" value="SacY-like RNA-binding domain"/>
    <property type="match status" value="1"/>
</dbReference>
<reference evidence="3 4" key="1">
    <citation type="submission" date="2019-04" db="EMBL/GenBank/DDBJ databases">
        <title>A pseudo-fructophilic Leuconostoc citreum strain F192-5 isolated from peel of satsuma mandarin: the first report for isolation and characterization of strain-dependent fructophilic-like characteristics.</title>
        <authorList>
            <person name="Maeno S."/>
            <person name="Tanizawa Y."/>
            <person name="Kajikawa A."/>
            <person name="Kanesaki Y."/>
            <person name="Kubota E."/>
            <person name="Arita M."/>
            <person name="Leon D."/>
            <person name="Endo A."/>
        </authorList>
    </citation>
    <scope>NUCLEOTIDE SEQUENCE [LARGE SCALE GENOMIC DNA]</scope>
    <source>
        <strain evidence="3 4">F192-5</strain>
    </source>
</reference>
<comment type="caution">
    <text evidence="3">The sequence shown here is derived from an EMBL/GenBank/DDBJ whole genome shotgun (WGS) entry which is preliminary data.</text>
</comment>